<feature type="region of interest" description="Disordered" evidence="1">
    <location>
        <begin position="1"/>
        <end position="23"/>
    </location>
</feature>
<dbReference type="EMBL" id="QQAZ01000002">
    <property type="protein sequence ID" value="RDI54016.1"/>
    <property type="molecule type" value="Genomic_DNA"/>
</dbReference>
<evidence type="ECO:0000313" key="2">
    <source>
        <dbReference type="EMBL" id="RDI54016.1"/>
    </source>
</evidence>
<reference evidence="2 3" key="1">
    <citation type="submission" date="2018-07" db="EMBL/GenBank/DDBJ databases">
        <title>Genomic Encyclopedia of Type Strains, Phase IV (KMG-IV): sequencing the most valuable type-strain genomes for metagenomic binning, comparative biology and taxonomic classification.</title>
        <authorList>
            <person name="Goeker M."/>
        </authorList>
    </citation>
    <scope>NUCLEOTIDE SEQUENCE [LARGE SCALE GENOMIC DNA]</scope>
    <source>
        <strain evidence="2 3">DSM 44952</strain>
    </source>
</reference>
<dbReference type="OrthoDB" id="4568063at2"/>
<evidence type="ECO:0000313" key="3">
    <source>
        <dbReference type="Proteomes" id="UP000255355"/>
    </source>
</evidence>
<organism evidence="2 3">
    <name type="scientific">Nocardia mexicana</name>
    <dbReference type="NCBI Taxonomy" id="279262"/>
    <lineage>
        <taxon>Bacteria</taxon>
        <taxon>Bacillati</taxon>
        <taxon>Actinomycetota</taxon>
        <taxon>Actinomycetes</taxon>
        <taxon>Mycobacteriales</taxon>
        <taxon>Nocardiaceae</taxon>
        <taxon>Nocardia</taxon>
    </lineage>
</organism>
<gene>
    <name evidence="2" type="ORF">DFR68_102137</name>
</gene>
<dbReference type="Proteomes" id="UP000255355">
    <property type="component" value="Unassembled WGS sequence"/>
</dbReference>
<dbReference type="RefSeq" id="WP_147288848.1">
    <property type="nucleotide sequence ID" value="NZ_QQAZ01000002.1"/>
</dbReference>
<evidence type="ECO:0000256" key="1">
    <source>
        <dbReference type="SAM" id="MobiDB-lite"/>
    </source>
</evidence>
<keyword evidence="3" id="KW-1185">Reference proteome</keyword>
<dbReference type="STRING" id="1210089.GCA_001613165_01656"/>
<sequence length="87" mass="9954">MPSEPSNQKQPHPWPWERESGIPKGDDAVITRHLANSAVKKLTTALRDIVVATEIHEDMTPRSAAKMWELTNIMSGELVAWVRRWPR</sequence>
<protein>
    <submittedName>
        <fullName evidence="2">Uncharacterized protein</fullName>
    </submittedName>
</protein>
<name>A0A370HAP6_9NOCA</name>
<accession>A0A370HAP6</accession>
<feature type="compositionally biased region" description="Polar residues" evidence="1">
    <location>
        <begin position="1"/>
        <end position="10"/>
    </location>
</feature>
<comment type="caution">
    <text evidence="2">The sequence shown here is derived from an EMBL/GenBank/DDBJ whole genome shotgun (WGS) entry which is preliminary data.</text>
</comment>
<dbReference type="AlphaFoldDB" id="A0A370HAP6"/>
<proteinExistence type="predicted"/>